<dbReference type="STRING" id="6313.A0A158PC63"/>
<dbReference type="GO" id="GO:0016020">
    <property type="term" value="C:membrane"/>
    <property type="evidence" value="ECO:0007669"/>
    <property type="project" value="UniProtKB-SubCell"/>
</dbReference>
<dbReference type="Proteomes" id="UP000035642">
    <property type="component" value="Unassembled WGS sequence"/>
</dbReference>
<feature type="transmembrane region" description="Helical" evidence="5">
    <location>
        <begin position="234"/>
        <end position="255"/>
    </location>
</feature>
<accession>A0A158PC63</accession>
<dbReference type="AlphaFoldDB" id="A0A158PC63"/>
<dbReference type="Gene3D" id="1.20.1250.20">
    <property type="entry name" value="MFS general substrate transporter like domains"/>
    <property type="match status" value="1"/>
</dbReference>
<evidence type="ECO:0000256" key="5">
    <source>
        <dbReference type="SAM" id="Phobius"/>
    </source>
</evidence>
<reference evidence="7" key="1">
    <citation type="submission" date="2012-09" db="EMBL/GenBank/DDBJ databases">
        <authorList>
            <person name="Martin A.A."/>
        </authorList>
    </citation>
    <scope>NUCLEOTIDE SEQUENCE</scope>
</reference>
<dbReference type="InterPro" id="IPR005829">
    <property type="entry name" value="Sugar_transporter_CS"/>
</dbReference>
<feature type="domain" description="Major facilitator superfamily (MFS) profile" evidence="6">
    <location>
        <begin position="56"/>
        <end position="508"/>
    </location>
</feature>
<feature type="transmembrane region" description="Helical" evidence="5">
    <location>
        <begin position="37"/>
        <end position="61"/>
    </location>
</feature>
<protein>
    <submittedName>
        <fullName evidence="8">MFS domain-containing protein</fullName>
    </submittedName>
</protein>
<sequence length="508" mass="57218">MSEKKEYTAAPIAEDGEDFSDTNPTKTVDDFLKMGNYCCLILLTSEFLLLCAAGNMIYMIFAGSLIQLINVEINTTASFSRKPSFLGSAPKVSCNGPNTTIVDVCGSHKNLSDLTDCELNLQYEFRSLNVDVSEFYSWMILYANGRWVKSSISVQMLGVLVGTLVLGTLSDRYGRKPTLATSFITTSLIGIASSFSTSLLTFTVLRTILGFFNGGLLGVYGVYKMEHIPKQHRFWVSTVIAWAPNFILLNVIAYASHDWRTFQRLLVVVSSPALIMFFFISESPRWLIQKGRIEDARKVLMHIQHVDKQKETKKEAMQEMLNITYQKLVERNEKAKSYNLRHLFYGKEMSLATVIFCSGVFMTSVINYGLVFNIELLSGSFFINATIMGAIRWIINIVFAVLDFKLLLTSSFSEYVFFSFTLKLLSSSIAREFALDLKDDLTSVIRFSTILATATTSQSAWEAFPYIVLTAMAAFDTFAYQLVIPETKGKPLPENLPRRHKKITEPLI</sequence>
<feature type="transmembrane region" description="Helical" evidence="5">
    <location>
        <begin position="179"/>
        <end position="197"/>
    </location>
</feature>
<evidence type="ECO:0000256" key="3">
    <source>
        <dbReference type="ARBA" id="ARBA00022989"/>
    </source>
</evidence>
<dbReference type="PANTHER" id="PTHR24064">
    <property type="entry name" value="SOLUTE CARRIER FAMILY 22 MEMBER"/>
    <property type="match status" value="1"/>
</dbReference>
<feature type="transmembrane region" description="Helical" evidence="5">
    <location>
        <begin position="349"/>
        <end position="369"/>
    </location>
</feature>
<dbReference type="PROSITE" id="PS00216">
    <property type="entry name" value="SUGAR_TRANSPORT_1"/>
    <property type="match status" value="1"/>
</dbReference>
<keyword evidence="2 5" id="KW-0812">Transmembrane</keyword>
<evidence type="ECO:0000313" key="7">
    <source>
        <dbReference type="Proteomes" id="UP000035642"/>
    </source>
</evidence>
<evidence type="ECO:0000256" key="2">
    <source>
        <dbReference type="ARBA" id="ARBA00022692"/>
    </source>
</evidence>
<feature type="transmembrane region" description="Helical" evidence="5">
    <location>
        <begin position="381"/>
        <end position="402"/>
    </location>
</feature>
<reference evidence="8" key="2">
    <citation type="submission" date="2016-04" db="UniProtKB">
        <authorList>
            <consortium name="WormBaseParasite"/>
        </authorList>
    </citation>
    <scope>IDENTIFICATION</scope>
</reference>
<dbReference type="Pfam" id="PF00083">
    <property type="entry name" value="Sugar_tr"/>
    <property type="match status" value="1"/>
</dbReference>
<dbReference type="PROSITE" id="PS00217">
    <property type="entry name" value="SUGAR_TRANSPORT_2"/>
    <property type="match status" value="1"/>
</dbReference>
<keyword evidence="7" id="KW-1185">Reference proteome</keyword>
<dbReference type="SUPFAM" id="SSF103473">
    <property type="entry name" value="MFS general substrate transporter"/>
    <property type="match status" value="1"/>
</dbReference>
<dbReference type="PROSITE" id="PS50850">
    <property type="entry name" value="MFS"/>
    <property type="match status" value="1"/>
</dbReference>
<evidence type="ECO:0000313" key="8">
    <source>
        <dbReference type="WBParaSite" id="ACAC_0001197401-mRNA-1"/>
    </source>
</evidence>
<evidence type="ECO:0000256" key="1">
    <source>
        <dbReference type="ARBA" id="ARBA00004141"/>
    </source>
</evidence>
<evidence type="ECO:0000256" key="4">
    <source>
        <dbReference type="ARBA" id="ARBA00023136"/>
    </source>
</evidence>
<comment type="subcellular location">
    <subcellularLocation>
        <location evidence="1">Membrane</location>
        <topology evidence="1">Multi-pass membrane protein</topology>
    </subcellularLocation>
</comment>
<dbReference type="InterPro" id="IPR020846">
    <property type="entry name" value="MFS_dom"/>
</dbReference>
<feature type="transmembrane region" description="Helical" evidence="5">
    <location>
        <begin position="147"/>
        <end position="167"/>
    </location>
</feature>
<evidence type="ECO:0000259" key="6">
    <source>
        <dbReference type="PROSITE" id="PS50850"/>
    </source>
</evidence>
<feature type="transmembrane region" description="Helical" evidence="5">
    <location>
        <begin position="203"/>
        <end position="222"/>
    </location>
</feature>
<proteinExistence type="predicted"/>
<keyword evidence="3 5" id="KW-1133">Transmembrane helix</keyword>
<dbReference type="GO" id="GO:0022857">
    <property type="term" value="F:transmembrane transporter activity"/>
    <property type="evidence" value="ECO:0007669"/>
    <property type="project" value="InterPro"/>
</dbReference>
<organism evidence="7 8">
    <name type="scientific">Angiostrongylus cantonensis</name>
    <name type="common">Rat lungworm</name>
    <dbReference type="NCBI Taxonomy" id="6313"/>
    <lineage>
        <taxon>Eukaryota</taxon>
        <taxon>Metazoa</taxon>
        <taxon>Ecdysozoa</taxon>
        <taxon>Nematoda</taxon>
        <taxon>Chromadorea</taxon>
        <taxon>Rhabditida</taxon>
        <taxon>Rhabditina</taxon>
        <taxon>Rhabditomorpha</taxon>
        <taxon>Strongyloidea</taxon>
        <taxon>Metastrongylidae</taxon>
        <taxon>Angiostrongylus</taxon>
    </lineage>
</organism>
<keyword evidence="4 5" id="KW-0472">Membrane</keyword>
<dbReference type="WBParaSite" id="ACAC_0001197401-mRNA-1">
    <property type="protein sequence ID" value="ACAC_0001197401-mRNA-1"/>
    <property type="gene ID" value="ACAC_0001197401"/>
</dbReference>
<name>A0A158PC63_ANGCA</name>
<dbReference type="InterPro" id="IPR005828">
    <property type="entry name" value="MFS_sugar_transport-like"/>
</dbReference>
<feature type="transmembrane region" description="Helical" evidence="5">
    <location>
        <begin position="261"/>
        <end position="280"/>
    </location>
</feature>
<dbReference type="InterPro" id="IPR036259">
    <property type="entry name" value="MFS_trans_sf"/>
</dbReference>